<dbReference type="InterPro" id="IPR001347">
    <property type="entry name" value="SIS_dom"/>
</dbReference>
<dbReference type="GO" id="GO:0003700">
    <property type="term" value="F:DNA-binding transcription factor activity"/>
    <property type="evidence" value="ECO:0007669"/>
    <property type="project" value="InterPro"/>
</dbReference>
<proteinExistence type="predicted"/>
<dbReference type="CDD" id="cd05013">
    <property type="entry name" value="SIS_RpiR"/>
    <property type="match status" value="1"/>
</dbReference>
<dbReference type="PROSITE" id="PS51071">
    <property type="entry name" value="HTH_RPIR"/>
    <property type="match status" value="1"/>
</dbReference>
<dbReference type="SUPFAM" id="SSF46689">
    <property type="entry name" value="Homeodomain-like"/>
    <property type="match status" value="1"/>
</dbReference>
<dbReference type="EMBL" id="BSNX01000021">
    <property type="protein sequence ID" value="GLQ72784.1"/>
    <property type="molecule type" value="Genomic_DNA"/>
</dbReference>
<evidence type="ECO:0000256" key="3">
    <source>
        <dbReference type="ARBA" id="ARBA00023163"/>
    </source>
</evidence>
<reference evidence="7" key="1">
    <citation type="journal article" date="2019" name="Int. J. Syst. Evol. Microbiol.">
        <title>The Global Catalogue of Microorganisms (GCM) 10K type strain sequencing project: providing services to taxonomists for standard genome sequencing and annotation.</title>
        <authorList>
            <consortium name="The Broad Institute Genomics Platform"/>
            <consortium name="The Broad Institute Genome Sequencing Center for Infectious Disease"/>
            <person name="Wu L."/>
            <person name="Ma J."/>
        </authorList>
    </citation>
    <scope>NUCLEOTIDE SEQUENCE [LARGE SCALE GENOMIC DNA]</scope>
    <source>
        <strain evidence="7">NBRC 15640</strain>
    </source>
</reference>
<dbReference type="Pfam" id="PF01418">
    <property type="entry name" value="HTH_6"/>
    <property type="match status" value="1"/>
</dbReference>
<keyword evidence="1" id="KW-0805">Transcription regulation</keyword>
<dbReference type="InterPro" id="IPR036388">
    <property type="entry name" value="WH-like_DNA-bd_sf"/>
</dbReference>
<dbReference type="Pfam" id="PF01380">
    <property type="entry name" value="SIS"/>
    <property type="match status" value="1"/>
</dbReference>
<evidence type="ECO:0000256" key="2">
    <source>
        <dbReference type="ARBA" id="ARBA00023125"/>
    </source>
</evidence>
<dbReference type="InterPro" id="IPR000281">
    <property type="entry name" value="HTH_RpiR"/>
</dbReference>
<dbReference type="PROSITE" id="PS51464">
    <property type="entry name" value="SIS"/>
    <property type="match status" value="1"/>
</dbReference>
<organism evidence="6 7">
    <name type="scientific">Vibrio penaeicida</name>
    <dbReference type="NCBI Taxonomy" id="104609"/>
    <lineage>
        <taxon>Bacteria</taxon>
        <taxon>Pseudomonadati</taxon>
        <taxon>Pseudomonadota</taxon>
        <taxon>Gammaproteobacteria</taxon>
        <taxon>Vibrionales</taxon>
        <taxon>Vibrionaceae</taxon>
        <taxon>Vibrio</taxon>
    </lineage>
</organism>
<keyword evidence="7" id="KW-1185">Reference proteome</keyword>
<evidence type="ECO:0000259" key="5">
    <source>
        <dbReference type="PROSITE" id="PS51464"/>
    </source>
</evidence>
<dbReference type="RefSeq" id="WP_126606041.1">
    <property type="nucleotide sequence ID" value="NZ_AP025144.1"/>
</dbReference>
<feature type="domain" description="HTH rpiR-type" evidence="4">
    <location>
        <begin position="8"/>
        <end position="84"/>
    </location>
</feature>
<evidence type="ECO:0000256" key="1">
    <source>
        <dbReference type="ARBA" id="ARBA00023015"/>
    </source>
</evidence>
<dbReference type="GO" id="GO:0003677">
    <property type="term" value="F:DNA binding"/>
    <property type="evidence" value="ECO:0007669"/>
    <property type="project" value="UniProtKB-KW"/>
</dbReference>
<evidence type="ECO:0000259" key="4">
    <source>
        <dbReference type="PROSITE" id="PS51071"/>
    </source>
</evidence>
<accession>A0AAV5NR15</accession>
<evidence type="ECO:0000313" key="7">
    <source>
        <dbReference type="Proteomes" id="UP001156690"/>
    </source>
</evidence>
<sequence length="271" mass="29981">MKPVTTLNELQDRIRKEYGSLSRRLQQVGQYLLDNPDNVAFDTVAVIASNADVPPSTLIRFASALGFNGFNEIKQLYRQNMVEETSNYSDRVKLVKAMSPDEIKPSTPISRLHSFAHANAHSLEQLANKIEEDDLNKAVKLLDEAECVYVVGMRRSFSVASYFVYALRHLGKRVMLIDGLGGMYNEQLAMVTKKDAVISISFTPYAQETHDWVSSAQQKGAKQVTITDSQVSPIAELSDVNFVVNEANVDGFRAQSATLCLAQTIAVSLAS</sequence>
<dbReference type="PANTHER" id="PTHR30514:SF20">
    <property type="entry name" value="TRANSCRIPTIONAL REGULATOR"/>
    <property type="match status" value="1"/>
</dbReference>
<dbReference type="InterPro" id="IPR047640">
    <property type="entry name" value="RpiR-like"/>
</dbReference>
<keyword evidence="2" id="KW-0238">DNA-binding</keyword>
<comment type="caution">
    <text evidence="6">The sequence shown here is derived from an EMBL/GenBank/DDBJ whole genome shotgun (WGS) entry which is preliminary data.</text>
</comment>
<dbReference type="Gene3D" id="3.40.50.10490">
    <property type="entry name" value="Glucose-6-phosphate isomerase like protein, domain 1"/>
    <property type="match status" value="1"/>
</dbReference>
<evidence type="ECO:0000313" key="6">
    <source>
        <dbReference type="EMBL" id="GLQ72784.1"/>
    </source>
</evidence>
<dbReference type="GO" id="GO:1901135">
    <property type="term" value="P:carbohydrate derivative metabolic process"/>
    <property type="evidence" value="ECO:0007669"/>
    <property type="project" value="InterPro"/>
</dbReference>
<dbReference type="Gene3D" id="1.10.10.10">
    <property type="entry name" value="Winged helix-like DNA-binding domain superfamily/Winged helix DNA-binding domain"/>
    <property type="match status" value="1"/>
</dbReference>
<dbReference type="SUPFAM" id="SSF53697">
    <property type="entry name" value="SIS domain"/>
    <property type="match status" value="1"/>
</dbReference>
<dbReference type="Proteomes" id="UP001156690">
    <property type="component" value="Unassembled WGS sequence"/>
</dbReference>
<dbReference type="GO" id="GO:0097367">
    <property type="term" value="F:carbohydrate derivative binding"/>
    <property type="evidence" value="ECO:0007669"/>
    <property type="project" value="InterPro"/>
</dbReference>
<dbReference type="AlphaFoldDB" id="A0AAV5NR15"/>
<name>A0AAV5NR15_9VIBR</name>
<dbReference type="InterPro" id="IPR046348">
    <property type="entry name" value="SIS_dom_sf"/>
</dbReference>
<feature type="domain" description="SIS" evidence="5">
    <location>
        <begin position="138"/>
        <end position="271"/>
    </location>
</feature>
<gene>
    <name evidence="6" type="ORF">GCM10007932_21440</name>
</gene>
<dbReference type="PANTHER" id="PTHR30514">
    <property type="entry name" value="GLUCOKINASE"/>
    <property type="match status" value="1"/>
</dbReference>
<keyword evidence="3" id="KW-0804">Transcription</keyword>
<dbReference type="InterPro" id="IPR035472">
    <property type="entry name" value="RpiR-like_SIS"/>
</dbReference>
<protein>
    <submittedName>
        <fullName evidence="6">(Fe-S)-cluster assembly protein</fullName>
    </submittedName>
</protein>
<dbReference type="InterPro" id="IPR009057">
    <property type="entry name" value="Homeodomain-like_sf"/>
</dbReference>